<proteinExistence type="predicted"/>
<organism evidence="2 3">
    <name type="scientific">Bacteroides uniformis (strain ATCC 8492 / DSM 6597 / CCUG 4942 / CIP 103695 / JCM 5828 / KCTC 5204 / NCTC 13054 / VPI 0061)</name>
    <dbReference type="NCBI Taxonomy" id="411479"/>
    <lineage>
        <taxon>Bacteria</taxon>
        <taxon>Pseudomonadati</taxon>
        <taxon>Bacteroidota</taxon>
        <taxon>Bacteroidia</taxon>
        <taxon>Bacteroidales</taxon>
        <taxon>Bacteroidaceae</taxon>
        <taxon>Bacteroides</taxon>
    </lineage>
</organism>
<dbReference type="AlphaFoldDB" id="A0ABC9NI82"/>
<dbReference type="EMBL" id="AAYH02000007">
    <property type="protein sequence ID" value="EDO56324.1"/>
    <property type="molecule type" value="Genomic_DNA"/>
</dbReference>
<feature type="signal peptide" evidence="1">
    <location>
        <begin position="1"/>
        <end position="24"/>
    </location>
</feature>
<comment type="caution">
    <text evidence="2">The sequence shown here is derived from an EMBL/GenBank/DDBJ whole genome shotgun (WGS) entry which is preliminary data.</text>
</comment>
<evidence type="ECO:0000256" key="1">
    <source>
        <dbReference type="SAM" id="SignalP"/>
    </source>
</evidence>
<accession>A0ABC9NI82</accession>
<dbReference type="Proteomes" id="UP000004110">
    <property type="component" value="Unassembled WGS sequence"/>
</dbReference>
<dbReference type="PROSITE" id="PS51257">
    <property type="entry name" value="PROKAR_LIPOPROTEIN"/>
    <property type="match status" value="1"/>
</dbReference>
<evidence type="ECO:0000313" key="3">
    <source>
        <dbReference type="Proteomes" id="UP000004110"/>
    </source>
</evidence>
<evidence type="ECO:0000313" key="2">
    <source>
        <dbReference type="EMBL" id="EDO56324.1"/>
    </source>
</evidence>
<name>A0ABC9NI82_BACUC</name>
<reference evidence="2" key="2">
    <citation type="submission" date="2013-11" db="EMBL/GenBank/DDBJ databases">
        <title>Draft genome sequence of Bacteroides uniformis (ATCC 8492).</title>
        <authorList>
            <person name="Sudarsanam P."/>
            <person name="Ley R."/>
            <person name="Guruge J."/>
            <person name="Turnbaugh P.J."/>
            <person name="Mahowald M."/>
            <person name="Liep D."/>
            <person name="Gordon J."/>
        </authorList>
    </citation>
    <scope>NUCLEOTIDE SEQUENCE</scope>
    <source>
        <strain evidence="2">ATCC 8492</strain>
    </source>
</reference>
<keyword evidence="1" id="KW-0732">Signal</keyword>
<sequence>MKIMKYMMQVLLAGGLLTSCIEDADVTAYLTEDQLGNVAQEDPDKAFSAAVAGMYTDMQQYVDVNMSHNYFGQKSFDYLTSLMGNDMIMTGRFAMSMYHYLLDYWQQNYTPTNNRLEEYYRVIANANISSS</sequence>
<evidence type="ECO:0008006" key="4">
    <source>
        <dbReference type="Google" id="ProtNLM"/>
    </source>
</evidence>
<gene>
    <name evidence="2" type="ORF">BACUNI_00009</name>
</gene>
<protein>
    <recommendedName>
        <fullName evidence="4">RagB/SusD family nutrient uptake outer membrane protein</fullName>
    </recommendedName>
</protein>
<dbReference type="Gene3D" id="1.25.40.390">
    <property type="match status" value="1"/>
</dbReference>
<feature type="chain" id="PRO_5044841514" description="RagB/SusD family nutrient uptake outer membrane protein" evidence="1">
    <location>
        <begin position="25"/>
        <end position="131"/>
    </location>
</feature>
<keyword evidence="3" id="KW-1185">Reference proteome</keyword>
<reference evidence="2" key="1">
    <citation type="submission" date="2007-06" db="EMBL/GenBank/DDBJ databases">
        <authorList>
            <person name="Fulton L."/>
            <person name="Clifton S."/>
            <person name="Fulton B."/>
            <person name="Xu J."/>
            <person name="Minx P."/>
            <person name="Pepin K.H."/>
            <person name="Johnson M."/>
            <person name="Thiruvilangam P."/>
            <person name="Bhonagiri V."/>
            <person name="Nash W.E."/>
            <person name="Mardis E.R."/>
            <person name="Wilson R.K."/>
        </authorList>
    </citation>
    <scope>NUCLEOTIDE SEQUENCE [LARGE SCALE GENOMIC DNA]</scope>
    <source>
        <strain evidence="2">ATCC 8492</strain>
    </source>
</reference>